<organism evidence="1 2">
    <name type="scientific">Mesobacillus selenatarsenatis (strain DSM 18680 / JCM 14380 / FERM P-15431 / SF-1)</name>
    <dbReference type="NCBI Taxonomy" id="1321606"/>
    <lineage>
        <taxon>Bacteria</taxon>
        <taxon>Bacillati</taxon>
        <taxon>Bacillota</taxon>
        <taxon>Bacilli</taxon>
        <taxon>Bacillales</taxon>
        <taxon>Bacillaceae</taxon>
        <taxon>Mesobacillus</taxon>
    </lineage>
</organism>
<proteinExistence type="predicted"/>
<protein>
    <submittedName>
        <fullName evidence="1">Uncharacterized protein</fullName>
    </submittedName>
</protein>
<evidence type="ECO:0000313" key="1">
    <source>
        <dbReference type="EMBL" id="GAM13750.1"/>
    </source>
</evidence>
<dbReference type="EMBL" id="BASE01000041">
    <property type="protein sequence ID" value="GAM13750.1"/>
    <property type="molecule type" value="Genomic_DNA"/>
</dbReference>
<reference evidence="1 2" key="1">
    <citation type="submission" date="2013-06" db="EMBL/GenBank/DDBJ databases">
        <title>Whole genome shotgun sequence of Bacillus selenatarsenatis SF-1.</title>
        <authorList>
            <person name="Kuroda M."/>
            <person name="Sei K."/>
            <person name="Yamashita M."/>
            <person name="Ike M."/>
        </authorList>
    </citation>
    <scope>NUCLEOTIDE SEQUENCE [LARGE SCALE GENOMIC DNA]</scope>
    <source>
        <strain evidence="1 2">SF-1</strain>
    </source>
</reference>
<dbReference type="Proteomes" id="UP000031014">
    <property type="component" value="Unassembled WGS sequence"/>
</dbReference>
<gene>
    <name evidence="1" type="ORF">SAMD00020551_1896</name>
</gene>
<sequence>MYSHLLLFSIMYVYGICNTNTPEQFAAGVFVLKMGIYFSL</sequence>
<accession>A0A0A8X172</accession>
<keyword evidence="2" id="KW-1185">Reference proteome</keyword>
<dbReference type="AlphaFoldDB" id="A0A0A8X172"/>
<comment type="caution">
    <text evidence="1">The sequence shown here is derived from an EMBL/GenBank/DDBJ whole genome shotgun (WGS) entry which is preliminary data.</text>
</comment>
<evidence type="ECO:0000313" key="2">
    <source>
        <dbReference type="Proteomes" id="UP000031014"/>
    </source>
</evidence>
<name>A0A0A8X172_MESS1</name>